<sequence length="53" mass="5781">MTGLKRAAQLAGEAFGHEDALMATESTDWHATRWLWWTAALLAAAGLAVLHFN</sequence>
<evidence type="ECO:0000313" key="2">
    <source>
        <dbReference type="EMBL" id="SKB56654.1"/>
    </source>
</evidence>
<proteinExistence type="predicted"/>
<accession>A0A1T5CB44</accession>
<feature type="transmembrane region" description="Helical" evidence="1">
    <location>
        <begin position="34"/>
        <end position="52"/>
    </location>
</feature>
<gene>
    <name evidence="2" type="ORF">SAMN05660750_01271</name>
</gene>
<keyword evidence="1" id="KW-0812">Transmembrane</keyword>
<evidence type="ECO:0000313" key="3">
    <source>
        <dbReference type="Proteomes" id="UP000190130"/>
    </source>
</evidence>
<organism evidence="2 3">
    <name type="scientific">Bosea thiooxidans</name>
    <dbReference type="NCBI Taxonomy" id="53254"/>
    <lineage>
        <taxon>Bacteria</taxon>
        <taxon>Pseudomonadati</taxon>
        <taxon>Pseudomonadota</taxon>
        <taxon>Alphaproteobacteria</taxon>
        <taxon>Hyphomicrobiales</taxon>
        <taxon>Boseaceae</taxon>
        <taxon>Bosea</taxon>
    </lineage>
</organism>
<evidence type="ECO:0000256" key="1">
    <source>
        <dbReference type="SAM" id="Phobius"/>
    </source>
</evidence>
<dbReference type="Proteomes" id="UP000190130">
    <property type="component" value="Unassembled WGS sequence"/>
</dbReference>
<dbReference type="EMBL" id="FUYX01000003">
    <property type="protein sequence ID" value="SKB56654.1"/>
    <property type="molecule type" value="Genomic_DNA"/>
</dbReference>
<keyword evidence="1" id="KW-0472">Membrane</keyword>
<dbReference type="RefSeq" id="WP_156367139.1">
    <property type="nucleotide sequence ID" value="NZ_FUYX01000003.1"/>
</dbReference>
<keyword evidence="1" id="KW-1133">Transmembrane helix</keyword>
<name>A0A1T5CB44_9HYPH</name>
<dbReference type="AlphaFoldDB" id="A0A1T5CB44"/>
<protein>
    <submittedName>
        <fullName evidence="2">Uncharacterized protein</fullName>
    </submittedName>
</protein>
<reference evidence="2 3" key="1">
    <citation type="submission" date="2017-02" db="EMBL/GenBank/DDBJ databases">
        <authorList>
            <person name="Peterson S.W."/>
        </authorList>
    </citation>
    <scope>NUCLEOTIDE SEQUENCE [LARGE SCALE GENOMIC DNA]</scope>
    <source>
        <strain evidence="2 3">DSM 9653</strain>
    </source>
</reference>